<reference evidence="1 2" key="1">
    <citation type="submission" date="2015-08" db="EMBL/GenBank/DDBJ databases">
        <title>The genome of the Asian arowana (Scleropages formosus).</title>
        <authorList>
            <person name="Tan M.H."/>
            <person name="Gan H.M."/>
            <person name="Croft L.J."/>
            <person name="Austin C.M."/>
        </authorList>
    </citation>
    <scope>NUCLEOTIDE SEQUENCE [LARGE SCALE GENOMIC DNA]</scope>
    <source>
        <strain evidence="1">Aro1</strain>
    </source>
</reference>
<dbReference type="Proteomes" id="UP000034805">
    <property type="component" value="Unassembled WGS sequence"/>
</dbReference>
<evidence type="ECO:0000313" key="1">
    <source>
        <dbReference type="EMBL" id="KPP66522.1"/>
    </source>
</evidence>
<evidence type="ECO:0000313" key="2">
    <source>
        <dbReference type="Proteomes" id="UP000034805"/>
    </source>
</evidence>
<dbReference type="EMBL" id="JARO02005590">
    <property type="protein sequence ID" value="KPP66522.1"/>
    <property type="molecule type" value="Genomic_DNA"/>
</dbReference>
<dbReference type="PANTHER" id="PTHR47743">
    <property type="entry name" value="KIAA1210 / KIAA1211 FAMILY MEMBER"/>
    <property type="match status" value="1"/>
</dbReference>
<dbReference type="AlphaFoldDB" id="A0A0P7WSC3"/>
<dbReference type="STRING" id="113540.ENSSFOP00015000617"/>
<gene>
    <name evidence="1" type="ORF">Z043_114966</name>
</gene>
<proteinExistence type="predicted"/>
<dbReference type="InterPro" id="IPR026713">
    <property type="entry name" value="CRACD-like"/>
</dbReference>
<sequence length="206" mass="22353">MHHCGSQCCTRIHASQCCAELGLQLEICQDPVAVGAVVTAQSFGRSGALGMSVELRRDTWSFVGNTRSGSSRLTAAEVMESTMGDSPGSNEDLTVKKKSKFKILKTRLFGRMKWRGTGGSIKQSQSASDITAPEGVKAGYDLEEEFIYSQGTLSSRALSHDSIFFSSQPQASDEPERVASQENVHGRVKALQVRGWDDVKHPSIIV</sequence>
<organism evidence="1 2">
    <name type="scientific">Scleropages formosus</name>
    <name type="common">Asian bonytongue</name>
    <name type="synonym">Osteoglossum formosum</name>
    <dbReference type="NCBI Taxonomy" id="113540"/>
    <lineage>
        <taxon>Eukaryota</taxon>
        <taxon>Metazoa</taxon>
        <taxon>Chordata</taxon>
        <taxon>Craniata</taxon>
        <taxon>Vertebrata</taxon>
        <taxon>Euteleostomi</taxon>
        <taxon>Actinopterygii</taxon>
        <taxon>Neopterygii</taxon>
        <taxon>Teleostei</taxon>
        <taxon>Osteoglossocephala</taxon>
        <taxon>Osteoglossomorpha</taxon>
        <taxon>Osteoglossiformes</taxon>
        <taxon>Osteoglossidae</taxon>
        <taxon>Scleropages</taxon>
    </lineage>
</organism>
<comment type="caution">
    <text evidence="1">The sequence shown here is derived from an EMBL/GenBank/DDBJ whole genome shotgun (WGS) entry which is preliminary data.</text>
</comment>
<protein>
    <submittedName>
        <fullName evidence="1">Uncharacterized protein</fullName>
    </submittedName>
</protein>
<name>A0A0P7WSC3_SCLFO</name>
<accession>A0A0P7WSC3</accession>
<dbReference type="PANTHER" id="PTHR47743:SF1">
    <property type="entry name" value="CRACD-LIKE PROTEIN"/>
    <property type="match status" value="1"/>
</dbReference>